<proteinExistence type="predicted"/>
<evidence type="ECO:0000313" key="15">
    <source>
        <dbReference type="EMBL" id="CAG2253404.1"/>
    </source>
</evidence>
<dbReference type="Pfam" id="PF00385">
    <property type="entry name" value="Chromo"/>
    <property type="match status" value="1"/>
</dbReference>
<evidence type="ECO:0000313" key="16">
    <source>
        <dbReference type="Proteomes" id="UP000683360"/>
    </source>
</evidence>
<dbReference type="Gene3D" id="1.10.340.70">
    <property type="match status" value="1"/>
</dbReference>
<dbReference type="InterPro" id="IPR021109">
    <property type="entry name" value="Peptidase_aspartic_dom_sf"/>
</dbReference>
<dbReference type="InterPro" id="IPR043502">
    <property type="entry name" value="DNA/RNA_pol_sf"/>
</dbReference>
<gene>
    <name evidence="15" type="ORF">MEDL_64920</name>
</gene>
<dbReference type="OrthoDB" id="6137576at2759"/>
<feature type="compositionally biased region" description="Polar residues" evidence="10">
    <location>
        <begin position="1038"/>
        <end position="1048"/>
    </location>
</feature>
<protein>
    <recommendedName>
        <fullName evidence="2">RNA-directed DNA polymerase</fullName>
        <ecNumber evidence="2">2.7.7.49</ecNumber>
    </recommendedName>
</protein>
<evidence type="ECO:0000259" key="12">
    <source>
        <dbReference type="PROSITE" id="PS50175"/>
    </source>
</evidence>
<evidence type="ECO:0000256" key="8">
    <source>
        <dbReference type="ARBA" id="ARBA00022918"/>
    </source>
</evidence>
<organism evidence="15 16">
    <name type="scientific">Mytilus edulis</name>
    <name type="common">Blue mussel</name>
    <dbReference type="NCBI Taxonomy" id="6550"/>
    <lineage>
        <taxon>Eukaryota</taxon>
        <taxon>Metazoa</taxon>
        <taxon>Spiralia</taxon>
        <taxon>Lophotrochozoa</taxon>
        <taxon>Mollusca</taxon>
        <taxon>Bivalvia</taxon>
        <taxon>Autobranchia</taxon>
        <taxon>Pteriomorphia</taxon>
        <taxon>Mytilida</taxon>
        <taxon>Mytiloidea</taxon>
        <taxon>Mytilidae</taxon>
        <taxon>Mytilinae</taxon>
        <taxon>Mytilus</taxon>
    </lineage>
</organism>
<evidence type="ECO:0000256" key="6">
    <source>
        <dbReference type="ARBA" id="ARBA00022759"/>
    </source>
</evidence>
<keyword evidence="16" id="KW-1185">Reference proteome</keyword>
<feature type="region of interest" description="Disordered" evidence="10">
    <location>
        <begin position="169"/>
        <end position="191"/>
    </location>
</feature>
<dbReference type="Gene3D" id="3.10.20.370">
    <property type="match status" value="1"/>
</dbReference>
<sequence>MELPKLELFNAFETENADVWIKRYELMCEFSKWDDVQATRAFTCFIDNYALAWYMLLDDEDRNSKDKLFRKFKDRFGRNCMQKVGFWKEAANLKQKDDETVSQFISRVERLCFLAGQTVFMERFIYQGLRPEFVVPFVTATGLKQKFTISEAIDAALLADMTVQLKSKPGPDQVTSAIKDNPTQQNQPRSNGKCDTYCHSYEHFENAHFYVPPINVLNHINRQQKRPQNKRLQKREFNFYHSSAKSNLSHNSTKDRFMNSRNSPANQNIVNLFANSGCSRADCKINVRIGSSVIHTLVDTGAAVSVINTNTYKSLQVDKPYPVDKSDLLGVRGVNDNFIRVLGKVTLPVEIGKLTLFHDFYILDDVNMPLILGRDFMHDQKAEISFPKQVLSLQNGMTEVSLSQGQDRDHTHNFVRVLSDVTFQPRQRVIFPVKIENFSKNTSGVIEPNFSLAGKHNIMGARCLIQTHNNTSVFEILNPTNAVITLKKNTIVGNFIKIQDDKIFGELKENFEFIDSIRTGEASNSNNNYIKIATEMDIDLSKSDLSETQKYQLLTLLGQYRQAFAKDITELGCTKIGKHIIDTGDANPVRQFPYRTTPKTKEEINTHLDEMEEQGIIRKSMSPWSSPILLVAKPNGEKRVCVDYRKLNRLTKIYTQSLPNLSDVLDTLGEKHAQTYSVCDMRQGFWQLELDEQSKEKTAFMTHRGQYEFNRLPYGLANSPATFNMIMNEVIRDLNWKSALVYVDDILIYSKNFEEHLCHLAALFDKLIEANLKLKPSKCQFACKEVQYLGHIITKEGIAVDPEKTASVHSFAAPKNVKEVRMFLGLCNYYRKFIHNYSKITSPLNQLLHKDQQFHWTDECQRSLETLKTKLTSAPILVFPDFNKEFILHTDASGTAIGYVLGQHDKDKKLRVIAYGGRMLRKPEQRWDVKDRECLALVVAIKQFHVYLANNKFHVYTDHIALQYLHRIKESTGRLARWSMYLQTYNFEVHYQPGKDNVCADFLSRIQHPENQRQRRLSIDEIEATYTATNQSRKETNRQSSVIQTVQSEHSDESKHESVSAIKAVTEADNQYRNADPLLMMIETTNLTQGRIQAAQNEDEEAGQMLQYIEQNTLPQDKKKADVIVRESNHYVVSNGILFHHYYPRGKGHLSDRVIKQLVVPKSLRNDVLLSYHDAIIAAHPGIDRTYNNIRMKYYWKRMYSDIEDYVKTCIECQQGKTNPHSKRAPLQPLPATGVFERIHMDILCNLPQSAGGFNQILLVVCPFSKWCEAFPLKTGGAVETARVLYNEIICRYGPCRQILTDLGKNFTSNLVKEICKIFQITKLNTSSYHPECNAATERQNRTLATSLRMYCHDNQSTWPDYLQGEPRNPIDIALIPESTKGLSKDAESAFKLIVDNLTLARKIAKTNIEAAQQKYKTQHDKNVEEPTFFILDKVWLYCTRTPVGLSPKLQRKWTGPYYIAEHIGEYTYRLRKASDNKILKAPVHANRLKKYLDPKNRPTNQPNEVNEDHDLNPEELMDMPEILDRVNDTIINHTQNQVGKNNQNDQTQLHKDKLPSQNPNPQQDIYDVERILKCRKRGNIKQYLIKWQGYSSSQNTWEPSNNIPNILIQHFHAQSQSKNKRKRHG</sequence>
<feature type="region of interest" description="Disordered" evidence="10">
    <location>
        <begin position="1028"/>
        <end position="1059"/>
    </location>
</feature>
<evidence type="ECO:0000256" key="4">
    <source>
        <dbReference type="ARBA" id="ARBA00022695"/>
    </source>
</evidence>
<dbReference type="InterPro" id="IPR023780">
    <property type="entry name" value="Chromo_domain"/>
</dbReference>
<dbReference type="Gene3D" id="2.40.50.40">
    <property type="match status" value="1"/>
</dbReference>
<dbReference type="InterPro" id="IPR001584">
    <property type="entry name" value="Integrase_cat-core"/>
</dbReference>
<dbReference type="GO" id="GO:0006508">
    <property type="term" value="P:proteolysis"/>
    <property type="evidence" value="ECO:0007669"/>
    <property type="project" value="InterPro"/>
</dbReference>
<dbReference type="PROSITE" id="PS00598">
    <property type="entry name" value="CHROMO_1"/>
    <property type="match status" value="1"/>
</dbReference>
<dbReference type="Gene3D" id="3.30.70.270">
    <property type="match status" value="2"/>
</dbReference>
<evidence type="ECO:0000256" key="9">
    <source>
        <dbReference type="ARBA" id="ARBA00023242"/>
    </source>
</evidence>
<dbReference type="GO" id="GO:0004519">
    <property type="term" value="F:endonuclease activity"/>
    <property type="evidence" value="ECO:0007669"/>
    <property type="project" value="UniProtKB-KW"/>
</dbReference>
<dbReference type="FunFam" id="3.30.70.270:FF:000020">
    <property type="entry name" value="Transposon Tf2-6 polyprotein-like Protein"/>
    <property type="match status" value="1"/>
</dbReference>
<dbReference type="CDD" id="cd09274">
    <property type="entry name" value="RNase_HI_RT_Ty3"/>
    <property type="match status" value="1"/>
</dbReference>
<dbReference type="SUPFAM" id="SSF56672">
    <property type="entry name" value="DNA/RNA polymerases"/>
    <property type="match status" value="1"/>
</dbReference>
<dbReference type="InterPro" id="IPR036397">
    <property type="entry name" value="RNaseH_sf"/>
</dbReference>
<dbReference type="PANTHER" id="PTHR37984:SF5">
    <property type="entry name" value="PROTEIN NYNRIN-LIKE"/>
    <property type="match status" value="1"/>
</dbReference>
<feature type="compositionally biased region" description="Basic and acidic residues" evidence="10">
    <location>
        <begin position="1049"/>
        <end position="1058"/>
    </location>
</feature>
<evidence type="ECO:0000256" key="2">
    <source>
        <dbReference type="ARBA" id="ARBA00012493"/>
    </source>
</evidence>
<feature type="region of interest" description="Disordered" evidence="10">
    <location>
        <begin position="1537"/>
        <end position="1564"/>
    </location>
</feature>
<dbReference type="InterPro" id="IPR043128">
    <property type="entry name" value="Rev_trsase/Diguanyl_cyclase"/>
</dbReference>
<dbReference type="InterPro" id="IPR012337">
    <property type="entry name" value="RNaseH-like_sf"/>
</dbReference>
<dbReference type="CDD" id="cd00024">
    <property type="entry name" value="CD_CSD"/>
    <property type="match status" value="1"/>
</dbReference>
<comment type="subcellular location">
    <subcellularLocation>
        <location evidence="1">Nucleus</location>
    </subcellularLocation>
</comment>
<dbReference type="SUPFAM" id="SSF54160">
    <property type="entry name" value="Chromo domain-like"/>
    <property type="match status" value="1"/>
</dbReference>
<feature type="domain" description="Reverse transcriptase" evidence="13">
    <location>
        <begin position="612"/>
        <end position="793"/>
    </location>
</feature>
<keyword evidence="7" id="KW-0378">Hydrolase</keyword>
<keyword evidence="6" id="KW-0255">Endonuclease</keyword>
<dbReference type="GO" id="GO:0003676">
    <property type="term" value="F:nucleic acid binding"/>
    <property type="evidence" value="ECO:0007669"/>
    <property type="project" value="InterPro"/>
</dbReference>
<evidence type="ECO:0000259" key="14">
    <source>
        <dbReference type="PROSITE" id="PS50994"/>
    </source>
</evidence>
<dbReference type="EMBL" id="CAJPWZ010003150">
    <property type="protein sequence ID" value="CAG2253404.1"/>
    <property type="molecule type" value="Genomic_DNA"/>
</dbReference>
<evidence type="ECO:0000256" key="10">
    <source>
        <dbReference type="SAM" id="MobiDB-lite"/>
    </source>
</evidence>
<feature type="domain" description="Chromo" evidence="11">
    <location>
        <begin position="1567"/>
        <end position="1626"/>
    </location>
</feature>
<accession>A0A8S3V840</accession>
<reference evidence="15" key="1">
    <citation type="submission" date="2021-03" db="EMBL/GenBank/DDBJ databases">
        <authorList>
            <person name="Bekaert M."/>
        </authorList>
    </citation>
    <scope>NUCLEOTIDE SEQUENCE</scope>
</reference>
<dbReference type="EC" id="2.7.7.49" evidence="2"/>
<name>A0A8S3V840_MYTED</name>
<dbReference type="Pfam" id="PF17921">
    <property type="entry name" value="Integrase_H2C2"/>
    <property type="match status" value="1"/>
</dbReference>
<dbReference type="GO" id="GO:0004190">
    <property type="term" value="F:aspartic-type endopeptidase activity"/>
    <property type="evidence" value="ECO:0007669"/>
    <property type="project" value="InterPro"/>
</dbReference>
<dbReference type="Gene3D" id="3.30.420.10">
    <property type="entry name" value="Ribonuclease H-like superfamily/Ribonuclease H"/>
    <property type="match status" value="1"/>
</dbReference>
<evidence type="ECO:0000259" key="11">
    <source>
        <dbReference type="PROSITE" id="PS50013"/>
    </source>
</evidence>
<evidence type="ECO:0000259" key="13">
    <source>
        <dbReference type="PROSITE" id="PS50878"/>
    </source>
</evidence>
<feature type="domain" description="Integrase catalytic" evidence="14">
    <location>
        <begin position="1225"/>
        <end position="1420"/>
    </location>
</feature>
<keyword evidence="5" id="KW-0540">Nuclease</keyword>
<dbReference type="InterPro" id="IPR050951">
    <property type="entry name" value="Retrovirus_Pol_polyprotein"/>
</dbReference>
<dbReference type="SMART" id="SM00298">
    <property type="entry name" value="CHROMO"/>
    <property type="match status" value="1"/>
</dbReference>
<dbReference type="GO" id="GO:0003964">
    <property type="term" value="F:RNA-directed DNA polymerase activity"/>
    <property type="evidence" value="ECO:0007669"/>
    <property type="project" value="UniProtKB-KW"/>
</dbReference>
<dbReference type="Gene3D" id="3.10.10.10">
    <property type="entry name" value="HIV Type 1 Reverse Transcriptase, subunit A, domain 1"/>
    <property type="match status" value="1"/>
</dbReference>
<dbReference type="InterPro" id="IPR000477">
    <property type="entry name" value="RT_dom"/>
</dbReference>
<dbReference type="InterPro" id="IPR023779">
    <property type="entry name" value="Chromodomain_CS"/>
</dbReference>
<dbReference type="InterPro" id="IPR041373">
    <property type="entry name" value="RT_RNaseH"/>
</dbReference>
<dbReference type="PROSITE" id="PS50994">
    <property type="entry name" value="INTEGRASE"/>
    <property type="match status" value="1"/>
</dbReference>
<evidence type="ECO:0000256" key="7">
    <source>
        <dbReference type="ARBA" id="ARBA00022801"/>
    </source>
</evidence>
<dbReference type="GO" id="GO:0015074">
    <property type="term" value="P:DNA integration"/>
    <property type="evidence" value="ECO:0007669"/>
    <property type="project" value="InterPro"/>
</dbReference>
<evidence type="ECO:0000256" key="1">
    <source>
        <dbReference type="ARBA" id="ARBA00004123"/>
    </source>
</evidence>
<dbReference type="PROSITE" id="PS50878">
    <property type="entry name" value="RT_POL"/>
    <property type="match status" value="1"/>
</dbReference>
<dbReference type="FunFam" id="1.10.340.70:FF:000001">
    <property type="entry name" value="Retrovirus-related Pol polyprotein from transposon gypsy-like Protein"/>
    <property type="match status" value="1"/>
</dbReference>
<keyword evidence="9" id="KW-0539">Nucleus</keyword>
<dbReference type="FunFam" id="3.10.20.370:FF:000001">
    <property type="entry name" value="Retrovirus-related Pol polyprotein from transposon 17.6-like protein"/>
    <property type="match status" value="1"/>
</dbReference>
<keyword evidence="8" id="KW-0695">RNA-directed DNA polymerase</keyword>
<dbReference type="GO" id="GO:0005634">
    <property type="term" value="C:nucleus"/>
    <property type="evidence" value="ECO:0007669"/>
    <property type="project" value="UniProtKB-SubCell"/>
</dbReference>
<dbReference type="SUPFAM" id="SSF50630">
    <property type="entry name" value="Acid proteases"/>
    <property type="match status" value="1"/>
</dbReference>
<keyword evidence="3" id="KW-0808">Transferase</keyword>
<dbReference type="Gene3D" id="2.40.70.10">
    <property type="entry name" value="Acid Proteases"/>
    <property type="match status" value="1"/>
</dbReference>
<dbReference type="InterPro" id="IPR001995">
    <property type="entry name" value="Peptidase_A2_cat"/>
</dbReference>
<dbReference type="Pfam" id="PF17917">
    <property type="entry name" value="RT_RNaseH"/>
    <property type="match status" value="1"/>
</dbReference>
<evidence type="ECO:0000256" key="3">
    <source>
        <dbReference type="ARBA" id="ARBA00022679"/>
    </source>
</evidence>
<feature type="region of interest" description="Disordered" evidence="10">
    <location>
        <begin position="1493"/>
        <end position="1512"/>
    </location>
</feature>
<dbReference type="InterPro" id="IPR016197">
    <property type="entry name" value="Chromo-like_dom_sf"/>
</dbReference>
<feature type="compositionally biased region" description="Polar residues" evidence="10">
    <location>
        <begin position="1537"/>
        <end position="1548"/>
    </location>
</feature>
<evidence type="ECO:0000256" key="5">
    <source>
        <dbReference type="ARBA" id="ARBA00022722"/>
    </source>
</evidence>
<keyword evidence="4" id="KW-0548">Nucleotidyltransferase</keyword>
<dbReference type="Pfam" id="PF00078">
    <property type="entry name" value="RVT_1"/>
    <property type="match status" value="1"/>
</dbReference>
<feature type="domain" description="Peptidase A2" evidence="12">
    <location>
        <begin position="294"/>
        <end position="376"/>
    </location>
</feature>
<comment type="caution">
    <text evidence="15">The sequence shown here is derived from an EMBL/GenBank/DDBJ whole genome shotgun (WGS) entry which is preliminary data.</text>
</comment>
<dbReference type="PROSITE" id="PS50013">
    <property type="entry name" value="CHROMO_2"/>
    <property type="match status" value="1"/>
</dbReference>
<dbReference type="PANTHER" id="PTHR37984">
    <property type="entry name" value="PROTEIN CBG26694"/>
    <property type="match status" value="1"/>
</dbReference>
<dbReference type="Proteomes" id="UP000683360">
    <property type="component" value="Unassembled WGS sequence"/>
</dbReference>
<dbReference type="Pfam" id="PF00077">
    <property type="entry name" value="RVP"/>
    <property type="match status" value="1"/>
</dbReference>
<feature type="compositionally biased region" description="Polar residues" evidence="10">
    <location>
        <begin position="173"/>
        <end position="190"/>
    </location>
</feature>
<dbReference type="PROSITE" id="PS50175">
    <property type="entry name" value="ASP_PROT_RETROV"/>
    <property type="match status" value="1"/>
</dbReference>
<dbReference type="InterPro" id="IPR018061">
    <property type="entry name" value="Retropepsins"/>
</dbReference>
<dbReference type="InterPro" id="IPR000953">
    <property type="entry name" value="Chromo/chromo_shadow_dom"/>
</dbReference>
<dbReference type="CDD" id="cd00303">
    <property type="entry name" value="retropepsin_like"/>
    <property type="match status" value="1"/>
</dbReference>
<dbReference type="SUPFAM" id="SSF53098">
    <property type="entry name" value="Ribonuclease H-like"/>
    <property type="match status" value="1"/>
</dbReference>
<dbReference type="CDD" id="cd01647">
    <property type="entry name" value="RT_LTR"/>
    <property type="match status" value="1"/>
</dbReference>
<dbReference type="InterPro" id="IPR041588">
    <property type="entry name" value="Integrase_H2C2"/>
</dbReference>